<dbReference type="Gene3D" id="1.10.287.110">
    <property type="entry name" value="DnaJ domain"/>
    <property type="match status" value="1"/>
</dbReference>
<dbReference type="Proteomes" id="UP000237347">
    <property type="component" value="Unassembled WGS sequence"/>
</dbReference>
<comment type="caution">
    <text evidence="4">The sequence shown here is derived from an EMBL/GenBank/DDBJ whole genome shotgun (WGS) entry which is preliminary data.</text>
</comment>
<dbReference type="PROSITE" id="PS50076">
    <property type="entry name" value="DNAJ_2"/>
    <property type="match status" value="1"/>
</dbReference>
<feature type="compositionally biased region" description="Basic and acidic residues" evidence="2">
    <location>
        <begin position="286"/>
        <end position="299"/>
    </location>
</feature>
<dbReference type="PANTHER" id="PTHR45000:SF5">
    <property type="entry name" value="CHAPERONE DNAJ-DOMAIN SUPERFAMILY PROTEIN"/>
    <property type="match status" value="1"/>
</dbReference>
<feature type="coiled-coil region" evidence="1">
    <location>
        <begin position="313"/>
        <end position="369"/>
    </location>
</feature>
<dbReference type="PANTHER" id="PTHR45000">
    <property type="entry name" value="CHAPERONE DNAJ-DOMAIN SUPERFAMILY PROTEIN"/>
    <property type="match status" value="1"/>
</dbReference>
<dbReference type="Pfam" id="PF14303">
    <property type="entry name" value="NAM-associated"/>
    <property type="match status" value="1"/>
</dbReference>
<feature type="compositionally biased region" description="Polar residues" evidence="2">
    <location>
        <begin position="260"/>
        <end position="273"/>
    </location>
</feature>
<organism evidence="4 5">
    <name type="scientific">Quercus suber</name>
    <name type="common">Cork oak</name>
    <dbReference type="NCBI Taxonomy" id="58331"/>
    <lineage>
        <taxon>Eukaryota</taxon>
        <taxon>Viridiplantae</taxon>
        <taxon>Streptophyta</taxon>
        <taxon>Embryophyta</taxon>
        <taxon>Tracheophyta</taxon>
        <taxon>Spermatophyta</taxon>
        <taxon>Magnoliopsida</taxon>
        <taxon>eudicotyledons</taxon>
        <taxon>Gunneridae</taxon>
        <taxon>Pentapetalae</taxon>
        <taxon>rosids</taxon>
        <taxon>fabids</taxon>
        <taxon>Fagales</taxon>
        <taxon>Fagaceae</taxon>
        <taxon>Quercus</taxon>
    </lineage>
</organism>
<evidence type="ECO:0000313" key="4">
    <source>
        <dbReference type="EMBL" id="KAK7821043.1"/>
    </source>
</evidence>
<proteinExistence type="predicted"/>
<dbReference type="CDD" id="cd06257">
    <property type="entry name" value="DnaJ"/>
    <property type="match status" value="1"/>
</dbReference>
<keyword evidence="5" id="KW-1185">Reference proteome</keyword>
<keyword evidence="1" id="KW-0175">Coiled coil</keyword>
<feature type="region of interest" description="Disordered" evidence="2">
    <location>
        <begin position="256"/>
        <end position="303"/>
    </location>
</feature>
<dbReference type="InterPro" id="IPR029466">
    <property type="entry name" value="NAM-associated_C"/>
</dbReference>
<protein>
    <submittedName>
        <fullName evidence="4">Chaperone protein dnaj</fullName>
    </submittedName>
</protein>
<evidence type="ECO:0000313" key="5">
    <source>
        <dbReference type="Proteomes" id="UP000237347"/>
    </source>
</evidence>
<accession>A0AAW0J2Q2</accession>
<sequence>MERIKWRFLPIKLSGGSMEKERIRRMQSVFNRERNKYKRGYESWKENGSNAYHQHFQRDDWYWKADTSFRDQKANYRETPRANASYSLSHHYSVLGLDRSRRTPYTEAEIKKAFRAKAKQFHPDQNQNNKVAAEAKFKEVMTSYEAIKQERKSTMVDQLTDSSSPLTDFGANFSKKVMDSQNQNPFFVDILQENEQGFESLDSSILMSTPHSDVNIEDAKAMYLDSCKTVFQLEHCWRILRNEAKWLIVRENLKARKRQPATQSSHPFASSINLDEDNDETNTSETLERPIGKKAEKEKLKKRKNCDDVVPMLSSQLDEIKEEKRRMHEEKKESMRIALEERRELMRVASEERKELIRIKEEKNEVEKRKMEDEIMMKDTRTMDPEQKEYIHLRRLEILERLRSKYPS</sequence>
<dbReference type="SMART" id="SM00271">
    <property type="entry name" value="DnaJ"/>
    <property type="match status" value="1"/>
</dbReference>
<dbReference type="InterPro" id="IPR036869">
    <property type="entry name" value="J_dom_sf"/>
</dbReference>
<dbReference type="PRINTS" id="PR00625">
    <property type="entry name" value="JDOMAIN"/>
</dbReference>
<dbReference type="Pfam" id="PF00226">
    <property type="entry name" value="DnaJ"/>
    <property type="match status" value="1"/>
</dbReference>
<feature type="domain" description="J" evidence="3">
    <location>
        <begin position="90"/>
        <end position="160"/>
    </location>
</feature>
<evidence type="ECO:0000256" key="2">
    <source>
        <dbReference type="SAM" id="MobiDB-lite"/>
    </source>
</evidence>
<gene>
    <name evidence="4" type="primary">dnaJ_9</name>
    <name evidence="4" type="ORF">CFP56_038143</name>
</gene>
<dbReference type="EMBL" id="PKMF04000715">
    <property type="protein sequence ID" value="KAK7821043.1"/>
    <property type="molecule type" value="Genomic_DNA"/>
</dbReference>
<dbReference type="AlphaFoldDB" id="A0AAW0J2Q2"/>
<name>A0AAW0J2Q2_QUESU</name>
<dbReference type="SUPFAM" id="SSF46565">
    <property type="entry name" value="Chaperone J-domain"/>
    <property type="match status" value="1"/>
</dbReference>
<dbReference type="InterPro" id="IPR001623">
    <property type="entry name" value="DnaJ_domain"/>
</dbReference>
<evidence type="ECO:0000256" key="1">
    <source>
        <dbReference type="SAM" id="Coils"/>
    </source>
</evidence>
<reference evidence="4 5" key="1">
    <citation type="journal article" date="2018" name="Sci. Data">
        <title>The draft genome sequence of cork oak.</title>
        <authorList>
            <person name="Ramos A.M."/>
            <person name="Usie A."/>
            <person name="Barbosa P."/>
            <person name="Barros P.M."/>
            <person name="Capote T."/>
            <person name="Chaves I."/>
            <person name="Simoes F."/>
            <person name="Abreu I."/>
            <person name="Carrasquinho I."/>
            <person name="Faro C."/>
            <person name="Guimaraes J.B."/>
            <person name="Mendonca D."/>
            <person name="Nobrega F."/>
            <person name="Rodrigues L."/>
            <person name="Saibo N.J.M."/>
            <person name="Varela M.C."/>
            <person name="Egas C."/>
            <person name="Matos J."/>
            <person name="Miguel C.M."/>
            <person name="Oliveira M.M."/>
            <person name="Ricardo C.P."/>
            <person name="Goncalves S."/>
        </authorList>
    </citation>
    <scope>NUCLEOTIDE SEQUENCE [LARGE SCALE GENOMIC DNA]</scope>
    <source>
        <strain evidence="5">cv. HL8</strain>
    </source>
</reference>
<evidence type="ECO:0000259" key="3">
    <source>
        <dbReference type="PROSITE" id="PS50076"/>
    </source>
</evidence>